<proteinExistence type="predicted"/>
<sequence length="153" mass="17047">MTRLLLLLLLLSPTATNAFLPSTPQTASPTRKLTFLPSTPPSSSNINDPTNPKVDADGYTLYTDPETNETSRVFDSLVTYPNIFTLKIIGQNTPDFQPSMLAIINTISDVKSSSTKENGKWLSITVNVLVENSDDLYKIYEEVDKDPRVKFKF</sequence>
<accession>A0A9W7KRY8</accession>
<dbReference type="InterPro" id="IPR007454">
    <property type="entry name" value="UPF0250_YbeD-like"/>
</dbReference>
<feature type="region of interest" description="Disordered" evidence="1">
    <location>
        <begin position="21"/>
        <end position="53"/>
    </location>
</feature>
<evidence type="ECO:0000256" key="2">
    <source>
        <dbReference type="SAM" id="SignalP"/>
    </source>
</evidence>
<keyword evidence="4" id="KW-1185">Reference proteome</keyword>
<feature type="chain" id="PRO_5040718296" evidence="2">
    <location>
        <begin position="19"/>
        <end position="153"/>
    </location>
</feature>
<dbReference type="EMBL" id="BRXW01000138">
    <property type="protein sequence ID" value="GMI09469.1"/>
    <property type="molecule type" value="Genomic_DNA"/>
</dbReference>
<organism evidence="3 4">
    <name type="scientific">Triparma laevis f. longispina</name>
    <dbReference type="NCBI Taxonomy" id="1714387"/>
    <lineage>
        <taxon>Eukaryota</taxon>
        <taxon>Sar</taxon>
        <taxon>Stramenopiles</taxon>
        <taxon>Ochrophyta</taxon>
        <taxon>Bolidophyceae</taxon>
        <taxon>Parmales</taxon>
        <taxon>Triparmaceae</taxon>
        <taxon>Triparma</taxon>
    </lineage>
</organism>
<feature type="compositionally biased region" description="Polar residues" evidence="1">
    <location>
        <begin position="21"/>
        <end position="31"/>
    </location>
</feature>
<evidence type="ECO:0000313" key="3">
    <source>
        <dbReference type="EMBL" id="GMI09469.1"/>
    </source>
</evidence>
<dbReference type="Pfam" id="PF04359">
    <property type="entry name" value="DUF493"/>
    <property type="match status" value="1"/>
</dbReference>
<gene>
    <name evidence="3" type="ORF">TrLO_g1268</name>
</gene>
<dbReference type="OrthoDB" id="2533at2759"/>
<dbReference type="SUPFAM" id="SSF117991">
    <property type="entry name" value="YbeD/HP0495-like"/>
    <property type="match status" value="1"/>
</dbReference>
<protein>
    <submittedName>
        <fullName evidence="3">Uncharacterized protein</fullName>
    </submittedName>
</protein>
<dbReference type="AlphaFoldDB" id="A0A9W7KRY8"/>
<evidence type="ECO:0000256" key="1">
    <source>
        <dbReference type="SAM" id="MobiDB-lite"/>
    </source>
</evidence>
<name>A0A9W7KRY8_9STRA</name>
<reference evidence="4" key="1">
    <citation type="journal article" date="2023" name="Commun. Biol.">
        <title>Genome analysis of Parmales, the sister group of diatoms, reveals the evolutionary specialization of diatoms from phago-mixotrophs to photoautotrophs.</title>
        <authorList>
            <person name="Ban H."/>
            <person name="Sato S."/>
            <person name="Yoshikawa S."/>
            <person name="Yamada K."/>
            <person name="Nakamura Y."/>
            <person name="Ichinomiya M."/>
            <person name="Sato N."/>
            <person name="Blanc-Mathieu R."/>
            <person name="Endo H."/>
            <person name="Kuwata A."/>
            <person name="Ogata H."/>
        </authorList>
    </citation>
    <scope>NUCLEOTIDE SEQUENCE [LARGE SCALE GENOMIC DNA]</scope>
    <source>
        <strain evidence="4">NIES 3700</strain>
    </source>
</reference>
<dbReference type="Gene3D" id="3.30.70.260">
    <property type="match status" value="1"/>
</dbReference>
<keyword evidence="2" id="KW-0732">Signal</keyword>
<comment type="caution">
    <text evidence="3">The sequence shown here is derived from an EMBL/GenBank/DDBJ whole genome shotgun (WGS) entry which is preliminary data.</text>
</comment>
<evidence type="ECO:0000313" key="4">
    <source>
        <dbReference type="Proteomes" id="UP001165122"/>
    </source>
</evidence>
<dbReference type="InterPro" id="IPR027471">
    <property type="entry name" value="YbeD-like_sf"/>
</dbReference>
<feature type="signal peptide" evidence="2">
    <location>
        <begin position="1"/>
        <end position="18"/>
    </location>
</feature>
<dbReference type="Proteomes" id="UP001165122">
    <property type="component" value="Unassembled WGS sequence"/>
</dbReference>